<feature type="compositionally biased region" description="Basic and acidic residues" evidence="1">
    <location>
        <begin position="30"/>
        <end position="40"/>
    </location>
</feature>
<feature type="compositionally biased region" description="Polar residues" evidence="1">
    <location>
        <begin position="180"/>
        <end position="195"/>
    </location>
</feature>
<accession>A0ABQ0LH05</accession>
<reference evidence="2" key="1">
    <citation type="submission" date="2014-09" db="EMBL/GenBank/DDBJ databases">
        <title>Genome sequence of the luminous mushroom Mycena chlorophos for searching fungal bioluminescence genes.</title>
        <authorList>
            <person name="Tanaka Y."/>
            <person name="Kasuga D."/>
            <person name="Oba Y."/>
            <person name="Hase S."/>
            <person name="Sato K."/>
            <person name="Oba Y."/>
            <person name="Sakakibara Y."/>
        </authorList>
    </citation>
    <scope>NUCLEOTIDE SEQUENCE</scope>
</reference>
<sequence length="297" mass="32166">MANLPLQANLAPLKVRYIPDVDRMPPAASDKSRTDARSSHDSALVDIPLAKHRIPLELLKFKEHGILDSPTQIATLVADTCNSTRAPNEMPSDGAVRPQRQPKRKLAAESVPHPPLQQRARTRVSRFGPPTLPLHGEPRLVEVTPSSSRPALHDLPPAALSLPQPPQAVQFRQAPPPSSPTGSLPMTAPSTALESESTLHAQISQLQASVNNLVVQSYLMAPQPVPTIKPTGDSITEGVVRLLGDVLESVRSMQPGSMATMRPEVGYEPYPPVLPWAPHTPPPQHQPNHRLDGYGVF</sequence>
<gene>
    <name evidence="2" type="ORF">MCHLO_07577</name>
</gene>
<evidence type="ECO:0000313" key="2">
    <source>
        <dbReference type="EMBL" id="GAT50325.1"/>
    </source>
</evidence>
<evidence type="ECO:0000256" key="1">
    <source>
        <dbReference type="SAM" id="MobiDB-lite"/>
    </source>
</evidence>
<feature type="region of interest" description="Disordered" evidence="1">
    <location>
        <begin position="84"/>
        <end position="119"/>
    </location>
</feature>
<evidence type="ECO:0000313" key="3">
    <source>
        <dbReference type="Proteomes" id="UP000815677"/>
    </source>
</evidence>
<protein>
    <submittedName>
        <fullName evidence="2">Uncharacterized protein</fullName>
    </submittedName>
</protein>
<feature type="region of interest" description="Disordered" evidence="1">
    <location>
        <begin position="168"/>
        <end position="195"/>
    </location>
</feature>
<organism evidence="2 3">
    <name type="scientific">Mycena chlorophos</name>
    <name type="common">Agaric fungus</name>
    <name type="synonym">Agaricus chlorophos</name>
    <dbReference type="NCBI Taxonomy" id="658473"/>
    <lineage>
        <taxon>Eukaryota</taxon>
        <taxon>Fungi</taxon>
        <taxon>Dikarya</taxon>
        <taxon>Basidiomycota</taxon>
        <taxon>Agaricomycotina</taxon>
        <taxon>Agaricomycetes</taxon>
        <taxon>Agaricomycetidae</taxon>
        <taxon>Agaricales</taxon>
        <taxon>Marasmiineae</taxon>
        <taxon>Mycenaceae</taxon>
        <taxon>Mycena</taxon>
    </lineage>
</organism>
<dbReference type="Proteomes" id="UP000815677">
    <property type="component" value="Unassembled WGS sequence"/>
</dbReference>
<name>A0ABQ0LH05_MYCCL</name>
<proteinExistence type="predicted"/>
<feature type="region of interest" description="Disordered" evidence="1">
    <location>
        <begin position="22"/>
        <end position="41"/>
    </location>
</feature>
<dbReference type="EMBL" id="DF846384">
    <property type="protein sequence ID" value="GAT50325.1"/>
    <property type="molecule type" value="Genomic_DNA"/>
</dbReference>
<keyword evidence="3" id="KW-1185">Reference proteome</keyword>